<feature type="domain" description="Probable transposase IS891/IS1136/IS1341" evidence="8">
    <location>
        <begin position="171"/>
        <end position="287"/>
    </location>
</feature>
<keyword evidence="2" id="KW-0815">Transposition</keyword>
<proteinExistence type="inferred from homology"/>
<evidence type="ECO:0000256" key="6">
    <source>
        <dbReference type="ARBA" id="ARBA00023172"/>
    </source>
</evidence>
<keyword evidence="11" id="KW-0378">Hydrolase</keyword>
<feature type="region of interest" description="Disordered" evidence="7">
    <location>
        <begin position="223"/>
        <end position="243"/>
    </location>
</feature>
<keyword evidence="6" id="KW-0233">DNA recombination</keyword>
<feature type="region of interest" description="Disordered" evidence="7">
    <location>
        <begin position="369"/>
        <end position="431"/>
    </location>
</feature>
<keyword evidence="3" id="KW-0479">Metal-binding</keyword>
<keyword evidence="12" id="KW-1185">Reference proteome</keyword>
<dbReference type="Proteomes" id="UP001620295">
    <property type="component" value="Unassembled WGS sequence"/>
</dbReference>
<evidence type="ECO:0000256" key="4">
    <source>
        <dbReference type="ARBA" id="ARBA00022833"/>
    </source>
</evidence>
<sequence>MKLRYNFRVYPSASQCGKLARAFGCARVVWNDALRVRRDAHAKGLPRPTAAELSKQVITEARKMPERAWLGEVSVVVLQQSLRDLETAYSNFFASKNGARRGPAMGLPKMKKKTARQAIRFTANARWSITAGGKLRLPKIGDIDVAWSRELPCEPTSVTVVKDPSGRYFASFVVEVDDKPWPELDVEETDTGIDLGLSSYAVLRCRKLASPKFFRRQERKLRRAQRALSRKQKGSNNRRKARQTVARIHARIADQRRDFIEQETTRIVRESQAVYVEYLNVKGMATRRGRLGKSVHDQSLGTFVRTLEAKCTRYGRTFVKVDRWFPSTQLCSNPRCGRLTGPKGRQQLRIRTWTCTECGTRHDRDENAEANIRAAGRKRAAAMRREAERQNACGEHVRPRTPGQRSSKQEPTRGPTAARGGTGGNHPRSRG</sequence>
<accession>A0ABW8LIL5</accession>
<evidence type="ECO:0000256" key="1">
    <source>
        <dbReference type="ARBA" id="ARBA00008761"/>
    </source>
</evidence>
<evidence type="ECO:0000313" key="11">
    <source>
        <dbReference type="EMBL" id="MFK4265741.1"/>
    </source>
</evidence>
<name>A0ABW8LIL5_9ACTN</name>
<feature type="compositionally biased region" description="Basic residues" evidence="7">
    <location>
        <begin position="223"/>
        <end position="242"/>
    </location>
</feature>
<keyword evidence="11" id="KW-0540">Nuclease</keyword>
<evidence type="ECO:0000313" key="12">
    <source>
        <dbReference type="Proteomes" id="UP001620295"/>
    </source>
</evidence>
<comment type="caution">
    <text evidence="11">The sequence shown here is derived from an EMBL/GenBank/DDBJ whole genome shotgun (WGS) entry which is preliminary data.</text>
</comment>
<dbReference type="InterPro" id="IPR021027">
    <property type="entry name" value="Transposase_put_HTH"/>
</dbReference>
<reference evidence="11 12" key="1">
    <citation type="submission" date="2024-11" db="EMBL/GenBank/DDBJ databases">
        <title>The Natural Products Discovery Center: Release of the First 8490 Sequenced Strains for Exploring Actinobacteria Biosynthetic Diversity.</title>
        <authorList>
            <person name="Kalkreuter E."/>
            <person name="Kautsar S.A."/>
            <person name="Yang D."/>
            <person name="Bader C.D."/>
            <person name="Teijaro C.N."/>
            <person name="Fluegel L."/>
            <person name="Davis C.M."/>
            <person name="Simpson J.R."/>
            <person name="Lauterbach L."/>
            <person name="Steele A.D."/>
            <person name="Gui C."/>
            <person name="Meng S."/>
            <person name="Li G."/>
            <person name="Viehrig K."/>
            <person name="Ye F."/>
            <person name="Su P."/>
            <person name="Kiefer A.F."/>
            <person name="Nichols A."/>
            <person name="Cepeda A.J."/>
            <person name="Yan W."/>
            <person name="Fan B."/>
            <person name="Jiang Y."/>
            <person name="Adhikari A."/>
            <person name="Zheng C.-J."/>
            <person name="Schuster L."/>
            <person name="Cowan T.M."/>
            <person name="Smanski M.J."/>
            <person name="Chevrette M.G."/>
            <person name="De Carvalho L.P.S."/>
            <person name="Shen B."/>
        </authorList>
    </citation>
    <scope>NUCLEOTIDE SEQUENCE [LARGE SCALE GENOMIC DNA]</scope>
    <source>
        <strain evidence="11 12">NPDC020863</strain>
    </source>
</reference>
<gene>
    <name evidence="11" type="ORF">ACI2L5_12460</name>
</gene>
<feature type="domain" description="Cas12f1-like TNB" evidence="9">
    <location>
        <begin position="301"/>
        <end position="372"/>
    </location>
</feature>
<keyword evidence="11" id="KW-0255">Endonuclease</keyword>
<dbReference type="Pfam" id="PF01385">
    <property type="entry name" value="OrfB_IS605"/>
    <property type="match status" value="1"/>
</dbReference>
<feature type="domain" description="Transposase putative helix-turn-helix" evidence="10">
    <location>
        <begin position="1"/>
        <end position="44"/>
    </location>
</feature>
<protein>
    <submittedName>
        <fullName evidence="11">RNA-guided endonuclease InsQ/TnpB family protein</fullName>
    </submittedName>
</protein>
<dbReference type="EMBL" id="JBJDQH010000004">
    <property type="protein sequence ID" value="MFK4265741.1"/>
    <property type="molecule type" value="Genomic_DNA"/>
</dbReference>
<comment type="similarity">
    <text evidence="1">In the C-terminal section; belongs to the transposase 35 family.</text>
</comment>
<dbReference type="GO" id="GO:0004519">
    <property type="term" value="F:endonuclease activity"/>
    <property type="evidence" value="ECO:0007669"/>
    <property type="project" value="UniProtKB-KW"/>
</dbReference>
<evidence type="ECO:0000256" key="2">
    <source>
        <dbReference type="ARBA" id="ARBA00022578"/>
    </source>
</evidence>
<evidence type="ECO:0000259" key="9">
    <source>
        <dbReference type="Pfam" id="PF07282"/>
    </source>
</evidence>
<evidence type="ECO:0000256" key="5">
    <source>
        <dbReference type="ARBA" id="ARBA00023125"/>
    </source>
</evidence>
<keyword evidence="4" id="KW-0862">Zinc</keyword>
<keyword evidence="5" id="KW-0238">DNA-binding</keyword>
<dbReference type="NCBIfam" id="NF040570">
    <property type="entry name" value="guided_TnpB"/>
    <property type="match status" value="1"/>
</dbReference>
<dbReference type="InterPro" id="IPR010095">
    <property type="entry name" value="Cas12f1-like_TNB"/>
</dbReference>
<dbReference type="Pfam" id="PF07282">
    <property type="entry name" value="Cas12f1-like_TNB"/>
    <property type="match status" value="1"/>
</dbReference>
<dbReference type="Pfam" id="PF12323">
    <property type="entry name" value="HTH_OrfB_IS605"/>
    <property type="match status" value="1"/>
</dbReference>
<dbReference type="InterPro" id="IPR001959">
    <property type="entry name" value="Transposase"/>
</dbReference>
<dbReference type="RefSeq" id="WP_404746240.1">
    <property type="nucleotide sequence ID" value="NZ_JBJDQH010000004.1"/>
</dbReference>
<evidence type="ECO:0000259" key="8">
    <source>
        <dbReference type="Pfam" id="PF01385"/>
    </source>
</evidence>
<organism evidence="11 12">
    <name type="scientific">Streptomyces milbemycinicus</name>
    <dbReference type="NCBI Taxonomy" id="476552"/>
    <lineage>
        <taxon>Bacteria</taxon>
        <taxon>Bacillati</taxon>
        <taxon>Actinomycetota</taxon>
        <taxon>Actinomycetes</taxon>
        <taxon>Kitasatosporales</taxon>
        <taxon>Streptomycetaceae</taxon>
        <taxon>Streptomyces</taxon>
    </lineage>
</organism>
<evidence type="ECO:0000259" key="10">
    <source>
        <dbReference type="Pfam" id="PF12323"/>
    </source>
</evidence>
<evidence type="ECO:0000256" key="7">
    <source>
        <dbReference type="SAM" id="MobiDB-lite"/>
    </source>
</evidence>
<evidence type="ECO:0000256" key="3">
    <source>
        <dbReference type="ARBA" id="ARBA00022723"/>
    </source>
</evidence>